<dbReference type="Proteomes" id="UP001161064">
    <property type="component" value="Unassembled WGS sequence"/>
</dbReference>
<dbReference type="SUPFAM" id="SSF51445">
    <property type="entry name" value="(Trans)glycosidases"/>
    <property type="match status" value="1"/>
</dbReference>
<evidence type="ECO:0000256" key="5">
    <source>
        <dbReference type="ARBA" id="ARBA00023295"/>
    </source>
</evidence>
<proteinExistence type="inferred from homology"/>
<reference evidence="7" key="1">
    <citation type="submission" date="2021-05" db="EMBL/GenBank/DDBJ databases">
        <authorList>
            <person name="Tanabe Y."/>
        </authorList>
    </citation>
    <scope>NUCLEOTIDE SEQUENCE</scope>
    <source>
        <strain evidence="7">BOTRYCO-1</strain>
    </source>
</reference>
<evidence type="ECO:0000256" key="2">
    <source>
        <dbReference type="ARBA" id="ARBA00005336"/>
    </source>
</evidence>
<name>A0ABQ4PX35_9PROT</name>
<evidence type="ECO:0000313" key="7">
    <source>
        <dbReference type="EMBL" id="GIU67536.1"/>
    </source>
</evidence>
<dbReference type="EMBL" id="BPFZ01000010">
    <property type="protein sequence ID" value="GIU67536.1"/>
    <property type="molecule type" value="Genomic_DNA"/>
</dbReference>
<comment type="catalytic activity">
    <reaction evidence="1">
        <text>Hydrolysis of terminal non-reducing N-acetyl-D-hexosamine residues in N-acetyl-beta-D-hexosaminides.</text>
        <dbReference type="EC" id="3.2.1.52"/>
    </reaction>
</comment>
<evidence type="ECO:0000256" key="4">
    <source>
        <dbReference type="ARBA" id="ARBA00022801"/>
    </source>
</evidence>
<dbReference type="NCBIfam" id="NF003740">
    <property type="entry name" value="PRK05337.1"/>
    <property type="match status" value="1"/>
</dbReference>
<comment type="similarity">
    <text evidence="2">Belongs to the glycosyl hydrolase 3 family.</text>
</comment>
<evidence type="ECO:0000313" key="8">
    <source>
        <dbReference type="Proteomes" id="UP001161064"/>
    </source>
</evidence>
<protein>
    <recommendedName>
        <fullName evidence="3">beta-N-acetylhexosaminidase</fullName>
        <ecNumber evidence="3">3.2.1.52</ecNumber>
    </recommendedName>
</protein>
<keyword evidence="4" id="KW-0378">Hydrolase</keyword>
<sequence>MTVAFIADVDGLKLTLGEKHLFAQTDPWAFILFGRNCETPEQISALCKDLRAAVGRNCLIFIDQEGGRVQRLGPPIWPHLPPLALYGALWSDSHEQAIEACQLHHQLAGYMLRAVGLSANCVPCLDLRVAGAHHAIGDRAFSSEPACVASLGQAALDGLQCAGVVGVIKHLPGQGRAHLDSHEALPKITASKKALRADIAPFMALKEAPIGMVGHMAFKALDPDQPASLSAAVIKHWIRGEIGFSGLLITDDLSMGALDGPDDSRIRRAFDAGCDVTMLCHRPLAAREAILKEAKALEGEALKRALRAQSHATEPSIAFDCTQVLARHAALTGYLWPPRSKMGCADPTTKAWA</sequence>
<dbReference type="Pfam" id="PF00933">
    <property type="entry name" value="Glyco_hydro_3"/>
    <property type="match status" value="1"/>
</dbReference>
<accession>A0ABQ4PX35</accession>
<keyword evidence="5" id="KW-0326">Glycosidase</keyword>
<evidence type="ECO:0000259" key="6">
    <source>
        <dbReference type="Pfam" id="PF00933"/>
    </source>
</evidence>
<dbReference type="InterPro" id="IPR001764">
    <property type="entry name" value="Glyco_hydro_3_N"/>
</dbReference>
<dbReference type="PANTHER" id="PTHR30480:SF13">
    <property type="entry name" value="BETA-HEXOSAMINIDASE"/>
    <property type="match status" value="1"/>
</dbReference>
<organism evidence="7 8">
    <name type="scientific">Candidatus Phycosocius spiralis</name>
    <dbReference type="NCBI Taxonomy" id="2815099"/>
    <lineage>
        <taxon>Bacteria</taxon>
        <taxon>Pseudomonadati</taxon>
        <taxon>Pseudomonadota</taxon>
        <taxon>Alphaproteobacteria</taxon>
        <taxon>Caulobacterales</taxon>
        <taxon>Caulobacterales incertae sedis</taxon>
        <taxon>Candidatus Phycosocius</taxon>
    </lineage>
</organism>
<dbReference type="InterPro" id="IPR050226">
    <property type="entry name" value="NagZ_Beta-hexosaminidase"/>
</dbReference>
<feature type="domain" description="Glycoside hydrolase family 3 N-terminal" evidence="6">
    <location>
        <begin position="30"/>
        <end position="298"/>
    </location>
</feature>
<evidence type="ECO:0000256" key="3">
    <source>
        <dbReference type="ARBA" id="ARBA00012663"/>
    </source>
</evidence>
<dbReference type="InterPro" id="IPR017853">
    <property type="entry name" value="GH"/>
</dbReference>
<evidence type="ECO:0000256" key="1">
    <source>
        <dbReference type="ARBA" id="ARBA00001231"/>
    </source>
</evidence>
<gene>
    <name evidence="7" type="ORF">PsB1_1690</name>
</gene>
<comment type="caution">
    <text evidence="7">The sequence shown here is derived from an EMBL/GenBank/DDBJ whole genome shotgun (WGS) entry which is preliminary data.</text>
</comment>
<dbReference type="PANTHER" id="PTHR30480">
    <property type="entry name" value="BETA-HEXOSAMINIDASE-RELATED"/>
    <property type="match status" value="1"/>
</dbReference>
<dbReference type="InterPro" id="IPR036962">
    <property type="entry name" value="Glyco_hydro_3_N_sf"/>
</dbReference>
<dbReference type="EC" id="3.2.1.52" evidence="3"/>
<reference evidence="7" key="2">
    <citation type="journal article" date="2023" name="ISME Commun">
        <title>Characterization of a bloom-associated alphaproteobacterial lineage, 'Candidatus Phycosocius': insights into freshwater algal-bacterial interactions.</title>
        <authorList>
            <person name="Tanabe Y."/>
            <person name="Yamaguchi H."/>
            <person name="Yoshida M."/>
            <person name="Kai A."/>
            <person name="Okazaki Y."/>
        </authorList>
    </citation>
    <scope>NUCLEOTIDE SEQUENCE</scope>
    <source>
        <strain evidence="7">BOTRYCO-1</strain>
    </source>
</reference>
<dbReference type="RefSeq" id="WP_284360465.1">
    <property type="nucleotide sequence ID" value="NZ_BPFZ01000010.1"/>
</dbReference>
<dbReference type="Gene3D" id="3.20.20.300">
    <property type="entry name" value="Glycoside hydrolase, family 3, N-terminal domain"/>
    <property type="match status" value="1"/>
</dbReference>
<keyword evidence="8" id="KW-1185">Reference proteome</keyword>